<evidence type="ECO:0000313" key="2">
    <source>
        <dbReference type="Proteomes" id="UP001060085"/>
    </source>
</evidence>
<name>A0ACC0B2V3_CATRO</name>
<protein>
    <submittedName>
        <fullName evidence="1">Uncharacterized protein</fullName>
    </submittedName>
</protein>
<comment type="caution">
    <text evidence="1">The sequence shown here is derived from an EMBL/GenBank/DDBJ whole genome shotgun (WGS) entry which is preliminary data.</text>
</comment>
<keyword evidence="2" id="KW-1185">Reference proteome</keyword>
<dbReference type="EMBL" id="CM044704">
    <property type="protein sequence ID" value="KAI5666969.1"/>
    <property type="molecule type" value="Genomic_DNA"/>
</dbReference>
<evidence type="ECO:0000313" key="1">
    <source>
        <dbReference type="EMBL" id="KAI5666969.1"/>
    </source>
</evidence>
<reference evidence="2" key="1">
    <citation type="journal article" date="2023" name="Nat. Plants">
        <title>Single-cell RNA sequencing provides a high-resolution roadmap for understanding the multicellular compartmentation of specialized metabolism.</title>
        <authorList>
            <person name="Sun S."/>
            <person name="Shen X."/>
            <person name="Li Y."/>
            <person name="Li Y."/>
            <person name="Wang S."/>
            <person name="Li R."/>
            <person name="Zhang H."/>
            <person name="Shen G."/>
            <person name="Guo B."/>
            <person name="Wei J."/>
            <person name="Xu J."/>
            <person name="St-Pierre B."/>
            <person name="Chen S."/>
            <person name="Sun C."/>
        </authorList>
    </citation>
    <scope>NUCLEOTIDE SEQUENCE [LARGE SCALE GENOMIC DNA]</scope>
</reference>
<dbReference type="Proteomes" id="UP001060085">
    <property type="component" value="Linkage Group LG04"/>
</dbReference>
<organism evidence="1 2">
    <name type="scientific">Catharanthus roseus</name>
    <name type="common">Madagascar periwinkle</name>
    <name type="synonym">Vinca rosea</name>
    <dbReference type="NCBI Taxonomy" id="4058"/>
    <lineage>
        <taxon>Eukaryota</taxon>
        <taxon>Viridiplantae</taxon>
        <taxon>Streptophyta</taxon>
        <taxon>Embryophyta</taxon>
        <taxon>Tracheophyta</taxon>
        <taxon>Spermatophyta</taxon>
        <taxon>Magnoliopsida</taxon>
        <taxon>eudicotyledons</taxon>
        <taxon>Gunneridae</taxon>
        <taxon>Pentapetalae</taxon>
        <taxon>asterids</taxon>
        <taxon>lamiids</taxon>
        <taxon>Gentianales</taxon>
        <taxon>Apocynaceae</taxon>
        <taxon>Rauvolfioideae</taxon>
        <taxon>Vinceae</taxon>
        <taxon>Catharanthinae</taxon>
        <taxon>Catharanthus</taxon>
    </lineage>
</organism>
<sequence>MAVAATVRRGAELCSPGRGISRRLANRRTGMVGWSYGDLTGRTALFPRSPLRQQQTGPRLKPSDGQDSGLAHAEGIRRRNDGHENNREEMDSSGDFIIGVSSDSIGGSSSGSSSSLGLTYSSGGEPQIA</sequence>
<gene>
    <name evidence="1" type="ORF">M9H77_16822</name>
</gene>
<proteinExistence type="predicted"/>
<accession>A0ACC0B2V3</accession>